<keyword evidence="2" id="KW-1185">Reference proteome</keyword>
<reference evidence="1 2" key="1">
    <citation type="submission" date="2015-07" db="EMBL/GenBank/DDBJ databases">
        <title>The genome of Dufourea novaeangliae.</title>
        <authorList>
            <person name="Pan H."/>
            <person name="Kapheim K."/>
        </authorList>
    </citation>
    <scope>NUCLEOTIDE SEQUENCE [LARGE SCALE GENOMIC DNA]</scope>
    <source>
        <strain evidence="1">0120121106</strain>
        <tissue evidence="1">Whole body</tissue>
    </source>
</reference>
<dbReference type="EMBL" id="KQ434903">
    <property type="protein sequence ID" value="KZC11180.1"/>
    <property type="molecule type" value="Genomic_DNA"/>
</dbReference>
<dbReference type="GO" id="GO:0005759">
    <property type="term" value="C:mitochondrial matrix"/>
    <property type="evidence" value="ECO:0007669"/>
    <property type="project" value="TreeGrafter"/>
</dbReference>
<dbReference type="PANTHER" id="PTHR46749">
    <property type="entry name" value="COMPLEX III ASSEMBLY FACTOR LYRM7"/>
    <property type="match status" value="1"/>
</dbReference>
<evidence type="ECO:0000313" key="1">
    <source>
        <dbReference type="EMBL" id="KZC11180.1"/>
    </source>
</evidence>
<gene>
    <name evidence="1" type="ORF">WN55_02636</name>
</gene>
<dbReference type="Proteomes" id="UP000076502">
    <property type="component" value="Unassembled WGS sequence"/>
</dbReference>
<name>A0A154PIZ7_DUFNO</name>
<feature type="non-terminal residue" evidence="1">
    <location>
        <position position="1"/>
    </location>
</feature>
<dbReference type="AlphaFoldDB" id="A0A154PIZ7"/>
<organism evidence="1 2">
    <name type="scientific">Dufourea novaeangliae</name>
    <name type="common">Sweat bee</name>
    <dbReference type="NCBI Taxonomy" id="178035"/>
    <lineage>
        <taxon>Eukaryota</taxon>
        <taxon>Metazoa</taxon>
        <taxon>Ecdysozoa</taxon>
        <taxon>Arthropoda</taxon>
        <taxon>Hexapoda</taxon>
        <taxon>Insecta</taxon>
        <taxon>Pterygota</taxon>
        <taxon>Neoptera</taxon>
        <taxon>Endopterygota</taxon>
        <taxon>Hymenoptera</taxon>
        <taxon>Apocrita</taxon>
        <taxon>Aculeata</taxon>
        <taxon>Apoidea</taxon>
        <taxon>Anthophila</taxon>
        <taxon>Halictidae</taxon>
        <taxon>Rophitinae</taxon>
        <taxon>Dufourea</taxon>
    </lineage>
</organism>
<dbReference type="GO" id="GO:0034551">
    <property type="term" value="P:mitochondrial respiratory chain complex III assembly"/>
    <property type="evidence" value="ECO:0007669"/>
    <property type="project" value="TreeGrafter"/>
</dbReference>
<dbReference type="InterPro" id="IPR050435">
    <property type="entry name" value="MZM1/LYRM7"/>
</dbReference>
<sequence>QLNNFAHEVEREVRTTVLQAVEKEPGKFELHITPDTELLDNVPYKDCDTQSINSKCKSKAASKDNPK</sequence>
<dbReference type="STRING" id="178035.A0A154PIZ7"/>
<proteinExistence type="predicted"/>
<protein>
    <submittedName>
        <fullName evidence="1">Uncharacterized protein</fullName>
    </submittedName>
</protein>
<accession>A0A154PIZ7</accession>
<dbReference type="GO" id="GO:0044183">
    <property type="term" value="F:protein folding chaperone"/>
    <property type="evidence" value="ECO:0007669"/>
    <property type="project" value="TreeGrafter"/>
</dbReference>
<dbReference type="PANTHER" id="PTHR46749:SF1">
    <property type="entry name" value="COMPLEX III ASSEMBLY FACTOR LYRM7"/>
    <property type="match status" value="1"/>
</dbReference>
<evidence type="ECO:0000313" key="2">
    <source>
        <dbReference type="Proteomes" id="UP000076502"/>
    </source>
</evidence>